<gene>
    <name evidence="3" type="ORF">QR680_001134</name>
</gene>
<dbReference type="PANTHER" id="PTHR32019">
    <property type="entry name" value="R3H DOMAIN-CONTAINING PROTEIN 4"/>
    <property type="match status" value="1"/>
</dbReference>
<protein>
    <recommendedName>
        <fullName evidence="2">R3H-associated N-terminal domain-containing protein</fullName>
    </recommendedName>
</protein>
<dbReference type="InterPro" id="IPR039629">
    <property type="entry name" value="R3HDM4"/>
</dbReference>
<feature type="region of interest" description="Disordered" evidence="1">
    <location>
        <begin position="35"/>
        <end position="62"/>
    </location>
</feature>
<reference evidence="3" key="1">
    <citation type="submission" date="2023-06" db="EMBL/GenBank/DDBJ databases">
        <title>Genomic analysis of the entomopathogenic nematode Steinernema hermaphroditum.</title>
        <authorList>
            <person name="Schwarz E.M."/>
            <person name="Heppert J.K."/>
            <person name="Baniya A."/>
            <person name="Schwartz H.T."/>
            <person name="Tan C.-H."/>
            <person name="Antoshechkin I."/>
            <person name="Sternberg P.W."/>
            <person name="Goodrich-Blair H."/>
            <person name="Dillman A.R."/>
        </authorList>
    </citation>
    <scope>NUCLEOTIDE SEQUENCE</scope>
    <source>
        <strain evidence="3">PS9179</strain>
        <tissue evidence="3">Whole animal</tissue>
    </source>
</reference>
<dbReference type="Pfam" id="PF13902">
    <property type="entry name" value="R3H-assoc"/>
    <property type="match status" value="1"/>
</dbReference>
<keyword evidence="4" id="KW-1185">Reference proteome</keyword>
<dbReference type="InterPro" id="IPR036867">
    <property type="entry name" value="R3H_dom_sf"/>
</dbReference>
<proteinExistence type="predicted"/>
<dbReference type="InterPro" id="IPR025952">
    <property type="entry name" value="R3H-assoc_dom"/>
</dbReference>
<name>A0AA39LFE4_9BILA</name>
<dbReference type="PANTHER" id="PTHR32019:SF2">
    <property type="entry name" value="R3H DOMAIN-CONTAINING PROTEIN 4"/>
    <property type="match status" value="1"/>
</dbReference>
<dbReference type="EMBL" id="JAUCMV010000005">
    <property type="protein sequence ID" value="KAK0395135.1"/>
    <property type="molecule type" value="Genomic_DNA"/>
</dbReference>
<dbReference type="SUPFAM" id="SSF82708">
    <property type="entry name" value="R3H domain"/>
    <property type="match status" value="1"/>
</dbReference>
<organism evidence="3 4">
    <name type="scientific">Steinernema hermaphroditum</name>
    <dbReference type="NCBI Taxonomy" id="289476"/>
    <lineage>
        <taxon>Eukaryota</taxon>
        <taxon>Metazoa</taxon>
        <taxon>Ecdysozoa</taxon>
        <taxon>Nematoda</taxon>
        <taxon>Chromadorea</taxon>
        <taxon>Rhabditida</taxon>
        <taxon>Tylenchina</taxon>
        <taxon>Panagrolaimomorpha</taxon>
        <taxon>Strongyloidoidea</taxon>
        <taxon>Steinernematidae</taxon>
        <taxon>Steinernema</taxon>
    </lineage>
</organism>
<evidence type="ECO:0000313" key="3">
    <source>
        <dbReference type="EMBL" id="KAK0395135.1"/>
    </source>
</evidence>
<accession>A0AA39LFE4</accession>
<evidence type="ECO:0000256" key="1">
    <source>
        <dbReference type="SAM" id="MobiDB-lite"/>
    </source>
</evidence>
<feature type="domain" description="R3H-associated N-terminal" evidence="2">
    <location>
        <begin position="77"/>
        <end position="121"/>
    </location>
</feature>
<comment type="caution">
    <text evidence="3">The sequence shown here is derived from an EMBL/GenBank/DDBJ whole genome shotgun (WGS) entry which is preliminary data.</text>
</comment>
<evidence type="ECO:0000259" key="2">
    <source>
        <dbReference type="Pfam" id="PF13902"/>
    </source>
</evidence>
<dbReference type="GO" id="GO:0003676">
    <property type="term" value="F:nucleic acid binding"/>
    <property type="evidence" value="ECO:0007669"/>
    <property type="project" value="InterPro"/>
</dbReference>
<dbReference type="AlphaFoldDB" id="A0AA39LFE4"/>
<sequence length="264" mass="30460">MGILRNKDERKLFKVEDEAVAEEQHITYADYVFDETESEHSDNEAPVVPLRESPKRGSHRRAPIKCPLNMLGYDGPRIKSGMGARKLRRLEHNRLLLSLTDPEDICEDLSDMIPETMNAFAHENLEAKSSSSTPCEDTKRARHPAYSGKACFKRMDRRFREILMQKHLPWSFINATEQALIDFFSCDPDGVWISTLNNGNERLYVHAIAQYLSLMSESTTDTTDQRVTEVRNTKSFFVPPRATLLEYVSEHKKNRNYQNANSEF</sequence>
<dbReference type="Proteomes" id="UP001175271">
    <property type="component" value="Unassembled WGS sequence"/>
</dbReference>
<evidence type="ECO:0000313" key="4">
    <source>
        <dbReference type="Proteomes" id="UP001175271"/>
    </source>
</evidence>